<accession>A0A510JC24</accession>
<dbReference type="KEGG" id="lgo:JCM16774_1824"/>
<keyword evidence="2" id="KW-0808">Transferase</keyword>
<dbReference type="RefSeq" id="WP_026738064.1">
    <property type="nucleotide sequence ID" value="NZ_AP019822.1"/>
</dbReference>
<gene>
    <name evidence="2" type="ORF">JCM16774_1824</name>
</gene>
<evidence type="ECO:0000259" key="1">
    <source>
        <dbReference type="Pfam" id="PF13847"/>
    </source>
</evidence>
<dbReference type="EMBL" id="AP019822">
    <property type="protein sequence ID" value="BBM36878.1"/>
    <property type="molecule type" value="Genomic_DNA"/>
</dbReference>
<dbReference type="SUPFAM" id="SSF53335">
    <property type="entry name" value="S-adenosyl-L-methionine-dependent methyltransferases"/>
    <property type="match status" value="1"/>
</dbReference>
<dbReference type="InterPro" id="IPR025714">
    <property type="entry name" value="Methyltranfer_dom"/>
</dbReference>
<dbReference type="GO" id="GO:0032259">
    <property type="term" value="P:methylation"/>
    <property type="evidence" value="ECO:0007669"/>
    <property type="project" value="UniProtKB-KW"/>
</dbReference>
<proteinExistence type="predicted"/>
<keyword evidence="2" id="KW-0489">Methyltransferase</keyword>
<feature type="domain" description="Methyltransferase" evidence="1">
    <location>
        <begin position="81"/>
        <end position="178"/>
    </location>
</feature>
<dbReference type="GO" id="GO:0008168">
    <property type="term" value="F:methyltransferase activity"/>
    <property type="evidence" value="ECO:0007669"/>
    <property type="project" value="UniProtKB-KW"/>
</dbReference>
<evidence type="ECO:0000313" key="3">
    <source>
        <dbReference type="Proteomes" id="UP000321606"/>
    </source>
</evidence>
<organism evidence="2 3">
    <name type="scientific">Pseudoleptotrichia goodfellowii</name>
    <dbReference type="NCBI Taxonomy" id="157692"/>
    <lineage>
        <taxon>Bacteria</taxon>
        <taxon>Fusobacteriati</taxon>
        <taxon>Fusobacteriota</taxon>
        <taxon>Fusobacteriia</taxon>
        <taxon>Fusobacteriales</taxon>
        <taxon>Leptotrichiaceae</taxon>
        <taxon>Pseudoleptotrichia</taxon>
    </lineage>
</organism>
<protein>
    <submittedName>
        <fullName evidence="2">Methyltransferase domain protein</fullName>
    </submittedName>
</protein>
<sequence>MNPKVDLGYAINDWRKALDKIKRQDIRIDNDDEEKKFWKRHVGRHIENEGFNVEKFEENIDDYSGKIREKVLEILKDFKIETTLEIGPGWGNYTFDLAGLSREMTCLDLSSDNLDYIKTVADLKNINNIKYINKKVEEANIDSYDLIFGYNCFYRMYDLDKVLEEINKKSKKITMIGMATGVEPKYNNLFEEKLNLPMDWRENDYIYLTMILYSKGVDVNQIVIKNKRKYTFDSIESILKHESVRIDYKTLPLDLFSKNKTEEEEKLYSEVKDILL</sequence>
<reference evidence="2 3" key="1">
    <citation type="submission" date="2019-07" db="EMBL/GenBank/DDBJ databases">
        <title>Complete Genome Sequence of Leptotrichia goodfellowii Strain JCM 16774.</title>
        <authorList>
            <person name="Watanabe S."/>
            <person name="Cui L."/>
        </authorList>
    </citation>
    <scope>NUCLEOTIDE SEQUENCE [LARGE SCALE GENOMIC DNA]</scope>
    <source>
        <strain evidence="2 3">JCM16774</strain>
    </source>
</reference>
<dbReference type="Pfam" id="PF13847">
    <property type="entry name" value="Methyltransf_31"/>
    <property type="match status" value="1"/>
</dbReference>
<dbReference type="AlphaFoldDB" id="A0A510JC24"/>
<evidence type="ECO:0000313" key="2">
    <source>
        <dbReference type="EMBL" id="BBM36878.1"/>
    </source>
</evidence>
<name>A0A510JC24_9FUSO</name>
<dbReference type="Gene3D" id="3.40.50.150">
    <property type="entry name" value="Vaccinia Virus protein VP39"/>
    <property type="match status" value="1"/>
</dbReference>
<dbReference type="OrthoDB" id="2594046at2"/>
<dbReference type="InterPro" id="IPR029063">
    <property type="entry name" value="SAM-dependent_MTases_sf"/>
</dbReference>
<dbReference type="Proteomes" id="UP000321606">
    <property type="component" value="Chromosome"/>
</dbReference>
<dbReference type="CDD" id="cd02440">
    <property type="entry name" value="AdoMet_MTases"/>
    <property type="match status" value="1"/>
</dbReference>